<accession>A0A7C8M8H3</accession>
<reference evidence="1 2" key="1">
    <citation type="submission" date="2020-01" db="EMBL/GenBank/DDBJ databases">
        <authorList>
            <consortium name="DOE Joint Genome Institute"/>
            <person name="Haridas S."/>
            <person name="Albert R."/>
            <person name="Binder M."/>
            <person name="Bloem J."/>
            <person name="Labutti K."/>
            <person name="Salamov A."/>
            <person name="Andreopoulos B."/>
            <person name="Baker S.E."/>
            <person name="Barry K."/>
            <person name="Bills G."/>
            <person name="Bluhm B.H."/>
            <person name="Cannon C."/>
            <person name="Castanera R."/>
            <person name="Culley D.E."/>
            <person name="Daum C."/>
            <person name="Ezra D."/>
            <person name="Gonzalez J.B."/>
            <person name="Henrissat B."/>
            <person name="Kuo A."/>
            <person name="Liang C."/>
            <person name="Lipzen A."/>
            <person name="Lutzoni F."/>
            <person name="Magnuson J."/>
            <person name="Mondo S."/>
            <person name="Nolan M."/>
            <person name="Ohm R."/>
            <person name="Pangilinan J."/>
            <person name="Park H.-J.H."/>
            <person name="Ramirez L."/>
            <person name="Alfaro M."/>
            <person name="Sun H."/>
            <person name="Tritt A."/>
            <person name="Yoshinaga Y."/>
            <person name="Zwiers L.-H.L."/>
            <person name="Turgeon B.G."/>
            <person name="Goodwin S.B."/>
            <person name="Spatafora J.W."/>
            <person name="Crous P.W."/>
            <person name="Grigoriev I.V."/>
        </authorList>
    </citation>
    <scope>NUCLEOTIDE SEQUENCE [LARGE SCALE GENOMIC DNA]</scope>
    <source>
        <strain evidence="1 2">CBS 611.86</strain>
    </source>
</reference>
<sequence length="153" mass="16419">MTCISKSHPPSQPSSLRASPRYDFGMRFNVMLGTALHYCPEGWFKVLVTIHASIPKWSVVVLLLCTCFPCCVPSLCPIALPFCFLLRSAVSPWAYALPLPTAEALAAPMCICVSTSVRFSSVQLSSSCLKYDGGNGGALCCWSSTASLDPSAF</sequence>
<name>A0A7C8M8H3_9PLEO</name>
<keyword evidence="2" id="KW-1185">Reference proteome</keyword>
<proteinExistence type="predicted"/>
<gene>
    <name evidence="1" type="ORF">BDV95DRAFT_575469</name>
</gene>
<dbReference type="AlphaFoldDB" id="A0A7C8M8H3"/>
<dbReference type="Proteomes" id="UP000481861">
    <property type="component" value="Unassembled WGS sequence"/>
</dbReference>
<dbReference type="EMBL" id="JAADJZ010000014">
    <property type="protein sequence ID" value="KAF2870295.1"/>
    <property type="molecule type" value="Genomic_DNA"/>
</dbReference>
<comment type="caution">
    <text evidence="1">The sequence shown here is derived from an EMBL/GenBank/DDBJ whole genome shotgun (WGS) entry which is preliminary data.</text>
</comment>
<organism evidence="1 2">
    <name type="scientific">Massariosphaeria phaeospora</name>
    <dbReference type="NCBI Taxonomy" id="100035"/>
    <lineage>
        <taxon>Eukaryota</taxon>
        <taxon>Fungi</taxon>
        <taxon>Dikarya</taxon>
        <taxon>Ascomycota</taxon>
        <taxon>Pezizomycotina</taxon>
        <taxon>Dothideomycetes</taxon>
        <taxon>Pleosporomycetidae</taxon>
        <taxon>Pleosporales</taxon>
        <taxon>Pleosporales incertae sedis</taxon>
        <taxon>Massariosphaeria</taxon>
    </lineage>
</organism>
<evidence type="ECO:0000313" key="2">
    <source>
        <dbReference type="Proteomes" id="UP000481861"/>
    </source>
</evidence>
<evidence type="ECO:0000313" key="1">
    <source>
        <dbReference type="EMBL" id="KAF2870295.1"/>
    </source>
</evidence>
<protein>
    <submittedName>
        <fullName evidence="1">Uncharacterized protein</fullName>
    </submittedName>
</protein>